<dbReference type="OrthoDB" id="10001926at2759"/>
<dbReference type="Proteomes" id="UP000749559">
    <property type="component" value="Unassembled WGS sequence"/>
</dbReference>
<keyword evidence="3" id="KW-0812">Transmembrane</keyword>
<feature type="transmembrane region" description="Helical" evidence="3">
    <location>
        <begin position="14"/>
        <end position="37"/>
    </location>
</feature>
<comment type="similarity">
    <text evidence="1">Belongs to the N-acetylmuramoyl-L-alanine amidase 2 family.</text>
</comment>
<dbReference type="InterPro" id="IPR015510">
    <property type="entry name" value="PGRP"/>
</dbReference>
<evidence type="ECO:0000313" key="7">
    <source>
        <dbReference type="Proteomes" id="UP000749559"/>
    </source>
</evidence>
<reference evidence="6" key="1">
    <citation type="submission" date="2022-03" db="EMBL/GenBank/DDBJ databases">
        <authorList>
            <person name="Martin C."/>
        </authorList>
    </citation>
    <scope>NUCLEOTIDE SEQUENCE</scope>
</reference>
<keyword evidence="3" id="KW-0472">Membrane</keyword>
<evidence type="ECO:0000259" key="4">
    <source>
        <dbReference type="SMART" id="SM00644"/>
    </source>
</evidence>
<dbReference type="PANTHER" id="PTHR11022:SF41">
    <property type="entry name" value="PEPTIDOGLYCAN-RECOGNITION PROTEIN LC-RELATED"/>
    <property type="match status" value="1"/>
</dbReference>
<dbReference type="InterPro" id="IPR036505">
    <property type="entry name" value="Amidase/PGRP_sf"/>
</dbReference>
<evidence type="ECO:0000256" key="1">
    <source>
        <dbReference type="ARBA" id="ARBA00007553"/>
    </source>
</evidence>
<evidence type="ECO:0000256" key="2">
    <source>
        <dbReference type="ARBA" id="ARBA00022859"/>
    </source>
</evidence>
<feature type="domain" description="Peptidoglycan recognition protein family" evidence="5">
    <location>
        <begin position="57"/>
        <end position="200"/>
    </location>
</feature>
<dbReference type="SUPFAM" id="SSF55846">
    <property type="entry name" value="N-acetylmuramoyl-L-alanine amidase-like"/>
    <property type="match status" value="1"/>
</dbReference>
<dbReference type="GO" id="GO:0008270">
    <property type="term" value="F:zinc ion binding"/>
    <property type="evidence" value="ECO:0007669"/>
    <property type="project" value="InterPro"/>
</dbReference>
<sequence length="257" mass="29300">MAADFTPNRKFNRFMIIIILCFVTMLVGASLFVGIYLSTSKCAESPELVINERSGMFRYKSRAAWGARPRTEPKTFFSAPAKYVIIIHTAGLDCVDMVDCCRSVVETQNIHMDKNGWPDIGYNFMIGSYGVVYEGVGWGVMGIHSRGWNNNTIGIALIGDFRMRLPDWKALQALQEILYYGVNNGYLMQNYTMYGHCQVVPFLSPGRTLFNELMSENWPHWKYRNVPPDAKLQGKRTDYCFDKKPQIIKSCISPGRI</sequence>
<dbReference type="Pfam" id="PF01510">
    <property type="entry name" value="Amidase_2"/>
    <property type="match status" value="1"/>
</dbReference>
<dbReference type="SMART" id="SM00701">
    <property type="entry name" value="PGRP"/>
    <property type="match status" value="1"/>
</dbReference>
<organism evidence="6 7">
    <name type="scientific">Owenia fusiformis</name>
    <name type="common">Polychaete worm</name>
    <dbReference type="NCBI Taxonomy" id="6347"/>
    <lineage>
        <taxon>Eukaryota</taxon>
        <taxon>Metazoa</taxon>
        <taxon>Spiralia</taxon>
        <taxon>Lophotrochozoa</taxon>
        <taxon>Annelida</taxon>
        <taxon>Polychaeta</taxon>
        <taxon>Sedentaria</taxon>
        <taxon>Canalipalpata</taxon>
        <taxon>Sabellida</taxon>
        <taxon>Oweniida</taxon>
        <taxon>Oweniidae</taxon>
        <taxon>Owenia</taxon>
    </lineage>
</organism>
<evidence type="ECO:0000313" key="6">
    <source>
        <dbReference type="EMBL" id="CAH1777924.1"/>
    </source>
</evidence>
<feature type="domain" description="N-acetylmuramoyl-L-alanine amidase" evidence="4">
    <location>
        <begin position="66"/>
        <end position="206"/>
    </location>
</feature>
<name>A0A8S4NAA9_OWEFU</name>
<dbReference type="SMART" id="SM00644">
    <property type="entry name" value="Ami_2"/>
    <property type="match status" value="1"/>
</dbReference>
<keyword evidence="3" id="KW-1133">Transmembrane helix</keyword>
<dbReference type="PANTHER" id="PTHR11022">
    <property type="entry name" value="PEPTIDOGLYCAN RECOGNITION PROTEIN"/>
    <property type="match status" value="1"/>
</dbReference>
<dbReference type="Gene3D" id="3.40.80.10">
    <property type="entry name" value="Peptidoglycan recognition protein-like"/>
    <property type="match status" value="1"/>
</dbReference>
<evidence type="ECO:0000256" key="3">
    <source>
        <dbReference type="SAM" id="Phobius"/>
    </source>
</evidence>
<dbReference type="GO" id="GO:0009253">
    <property type="term" value="P:peptidoglycan catabolic process"/>
    <property type="evidence" value="ECO:0007669"/>
    <property type="project" value="InterPro"/>
</dbReference>
<dbReference type="CDD" id="cd06583">
    <property type="entry name" value="PGRP"/>
    <property type="match status" value="1"/>
</dbReference>
<evidence type="ECO:0008006" key="8">
    <source>
        <dbReference type="Google" id="ProtNLM"/>
    </source>
</evidence>
<dbReference type="AlphaFoldDB" id="A0A8S4NAA9"/>
<keyword evidence="7" id="KW-1185">Reference proteome</keyword>
<evidence type="ECO:0000259" key="5">
    <source>
        <dbReference type="SMART" id="SM00701"/>
    </source>
</evidence>
<protein>
    <recommendedName>
        <fullName evidence="8">Peptidoglycan-recognition protein</fullName>
    </recommendedName>
</protein>
<gene>
    <name evidence="6" type="ORF">OFUS_LOCUS4910</name>
</gene>
<proteinExistence type="inferred from homology"/>
<keyword evidence="2" id="KW-0391">Immunity</keyword>
<dbReference type="InterPro" id="IPR006619">
    <property type="entry name" value="PGRP_domain_met/bac"/>
</dbReference>
<comment type="caution">
    <text evidence="6">The sequence shown here is derived from an EMBL/GenBank/DDBJ whole genome shotgun (WGS) entry which is preliminary data.</text>
</comment>
<accession>A0A8S4NAA9</accession>
<dbReference type="GO" id="GO:0008745">
    <property type="term" value="F:N-acetylmuramoyl-L-alanine amidase activity"/>
    <property type="evidence" value="ECO:0007669"/>
    <property type="project" value="InterPro"/>
</dbReference>
<dbReference type="EMBL" id="CAIIXF020000002">
    <property type="protein sequence ID" value="CAH1777924.1"/>
    <property type="molecule type" value="Genomic_DNA"/>
</dbReference>
<dbReference type="GO" id="GO:0002376">
    <property type="term" value="P:immune system process"/>
    <property type="evidence" value="ECO:0007669"/>
    <property type="project" value="UniProtKB-KW"/>
</dbReference>
<dbReference type="InterPro" id="IPR002502">
    <property type="entry name" value="Amidase_domain"/>
</dbReference>
<dbReference type="FunFam" id="3.40.80.10:FF:000001">
    <property type="entry name" value="Peptidoglycan recognition protein 1"/>
    <property type="match status" value="1"/>
</dbReference>